<evidence type="ECO:0000259" key="7">
    <source>
        <dbReference type="SMART" id="SM00990"/>
    </source>
</evidence>
<evidence type="ECO:0000256" key="6">
    <source>
        <dbReference type="SAM" id="MobiDB-lite"/>
    </source>
</evidence>
<name>A0A1D9Q2D0_SCLS1</name>
<keyword evidence="3 5" id="KW-0378">Hydrolase</keyword>
<evidence type="ECO:0000256" key="2">
    <source>
        <dbReference type="ARBA" id="ARBA00022723"/>
    </source>
</evidence>
<evidence type="ECO:0000256" key="4">
    <source>
        <dbReference type="ARBA" id="ARBA00022842"/>
    </source>
</evidence>
<feature type="region of interest" description="Disordered" evidence="6">
    <location>
        <begin position="869"/>
        <end position="897"/>
    </location>
</feature>
<keyword evidence="5" id="KW-0539">Nucleus</keyword>
<dbReference type="Pfam" id="PF08774">
    <property type="entry name" value="VRR_NUC"/>
    <property type="match status" value="1"/>
</dbReference>
<dbReference type="SMART" id="SM00990">
    <property type="entry name" value="VRR_NUC"/>
    <property type="match status" value="1"/>
</dbReference>
<dbReference type="EMBL" id="CP017817">
    <property type="protein sequence ID" value="APA09094.1"/>
    <property type="molecule type" value="Genomic_DNA"/>
</dbReference>
<organism evidence="8 9">
    <name type="scientific">Sclerotinia sclerotiorum (strain ATCC 18683 / 1980 / Ss-1)</name>
    <name type="common">White mold</name>
    <name type="synonym">Whetzelinia sclerotiorum</name>
    <dbReference type="NCBI Taxonomy" id="665079"/>
    <lineage>
        <taxon>Eukaryota</taxon>
        <taxon>Fungi</taxon>
        <taxon>Dikarya</taxon>
        <taxon>Ascomycota</taxon>
        <taxon>Pezizomycotina</taxon>
        <taxon>Leotiomycetes</taxon>
        <taxon>Helotiales</taxon>
        <taxon>Sclerotiniaceae</taxon>
        <taxon>Sclerotinia</taxon>
    </lineage>
</organism>
<reference evidence="9" key="1">
    <citation type="journal article" date="2017" name="Genome Biol. Evol.">
        <title>The complete genome sequence of the phytopathogenic fungus Sclerotinia sclerotiorum reveals insights into the genome architecture of broad host range pathogens.</title>
        <authorList>
            <person name="Derbyshire M."/>
            <person name="Denton-Giles M."/>
            <person name="Hegedus D."/>
            <person name="Seifbarghy S."/>
            <person name="Rollins J."/>
            <person name="van Kan J."/>
            <person name="Seidl M.F."/>
            <person name="Faino L."/>
            <person name="Mbengue M."/>
            <person name="Navaud O."/>
            <person name="Raffaele S."/>
            <person name="Hammond-Kosack K."/>
            <person name="Heard S."/>
            <person name="Oliver R."/>
        </authorList>
    </citation>
    <scope>NUCLEOTIDE SEQUENCE [LARGE SCALE GENOMIC DNA]</scope>
    <source>
        <strain evidence="9">ATCC 18683 / 1980 / Ss-1</strain>
    </source>
</reference>
<keyword evidence="2 5" id="KW-0479">Metal-binding</keyword>
<dbReference type="PANTHER" id="PTHR15749:SF4">
    <property type="entry name" value="FANCONI-ASSOCIATED NUCLEASE 1"/>
    <property type="match status" value="1"/>
</dbReference>
<dbReference type="InterPro" id="IPR014883">
    <property type="entry name" value="VRR_NUC"/>
</dbReference>
<sequence length="944" mass="109101">MSGDYVLVYAMQGALGNALAWNYITLEKYVWTTSLYTTFGIMLLEELKNTNHNVMLHRRTQRKIPQDFKDKLLPPSKRLKTTKSAEDEDLSSRCPSDDEELPLSPRSRSPIHLRKTEILDSEEDEGEDEVDQIGAPRVTELESALPPVDIDKNAIAKYEAMRAEVDDLPDDLKSRLSGRTWERGKSSIYSDAFNLALETVLEDEGHLFDEKEMDVFNQWRELDYEAQYLYVRLFLRKTSAWHRINRLGYHGDLTDAPATSKVLQSMRELPESTATVQVNPAELRPPQGTVLENSFTFADSSEDQIRTLDEALSLLNLDELKGLAKELKVQGKNKADILKALRETSQRQSGLGYVGLKRADSMSTSIPTTPDGSIPEEEDDSLDHVNRDVHFLRKVMAITGPCIRLSLPALNLFERVHLVFYRSTEWTDKSLTTIILARISRRNFPSYIVSRSTNIFPYRSILLEFEASIRTQYRVDKILEYSNRGKAGLDEVMEIFEEVYPRWKVLLAEEQRKEDSIYESGEGAYLRRFSPAWVYTRIVHKGLYVFGRFKDHEKEHAILTELLNQKLFHSAKRGAWYQRKALLEEHYMCTLQPVLGINDTEQQKRLWKRTSLRTCEQGLQDRYCHAIYHYDLQKRIRKLEKNLKIPKREKHEFDHALLTKPLEITIQGIQIKKQYLTPTTLRRRFSTPNGMEERQRSTKTIWIDEYEGNGTSECSVEELCLSYYRSQGLKGYHSEGGILRTLFAYLFFDILFLYIPNVFQTQYQTCPLDLHTDAFFAARASEINHRIVEIENGKAAEIIRGVWESEADKRTCVVGLRWEFDVHDLQEIVDAFGGAGLGKVMRVMAEEYRVRGGGVPDLFLWDVGEAKDEPKDEQNDKTKNNSNKINTKPQTKQRKKEVRFVEVKSGNDRLSDTQRMWIHVLMGAGIRVELCNVVAREVRIIDAG</sequence>
<evidence type="ECO:0000313" key="8">
    <source>
        <dbReference type="EMBL" id="APA09094.1"/>
    </source>
</evidence>
<dbReference type="InterPro" id="IPR033315">
    <property type="entry name" value="Fan1-like"/>
</dbReference>
<dbReference type="GO" id="GO:0004528">
    <property type="term" value="F:phosphodiesterase I activity"/>
    <property type="evidence" value="ECO:0007669"/>
    <property type="project" value="UniProtKB-EC"/>
</dbReference>
<keyword evidence="5" id="KW-0234">DNA repair</keyword>
<dbReference type="VEuPathDB" id="FungiDB:sscle_04g038640"/>
<keyword evidence="5" id="KW-0227">DNA damage</keyword>
<dbReference type="Pfam" id="PF21315">
    <property type="entry name" value="FAN1_HTH"/>
    <property type="match status" value="1"/>
</dbReference>
<gene>
    <name evidence="8" type="ORF">sscle_04g038640</name>
</gene>
<keyword evidence="1 5" id="KW-0540">Nuclease</keyword>
<dbReference type="GO" id="GO:0036297">
    <property type="term" value="P:interstrand cross-link repair"/>
    <property type="evidence" value="ECO:0007669"/>
    <property type="project" value="InterPro"/>
</dbReference>
<dbReference type="GO" id="GO:0005634">
    <property type="term" value="C:nucleus"/>
    <property type="evidence" value="ECO:0007669"/>
    <property type="project" value="UniProtKB-SubCell"/>
</dbReference>
<dbReference type="GO" id="GO:0046872">
    <property type="term" value="F:metal ion binding"/>
    <property type="evidence" value="ECO:0007669"/>
    <property type="project" value="UniProtKB-KW"/>
</dbReference>
<dbReference type="InterPro" id="IPR049126">
    <property type="entry name" value="FAN1-like_TPR"/>
</dbReference>
<dbReference type="Pfam" id="PF21170">
    <property type="entry name" value="FAN1_TPR"/>
    <property type="match status" value="1"/>
</dbReference>
<keyword evidence="4 5" id="KW-0460">Magnesium</keyword>
<comment type="function">
    <text evidence="5">Nuclease required for the repair of DNA interstrand cross-links (ICL). Acts as a 5'-3' exonuclease that anchors at a cut end of DNA and cleaves DNA successively at every third nucleotide, allowing to excise an ICL from one strand through flanking incisions.</text>
</comment>
<dbReference type="InterPro" id="IPR049132">
    <property type="entry name" value="FAN1-like_euk"/>
</dbReference>
<comment type="similarity">
    <text evidence="5">Belongs to the FAN1 family.</text>
</comment>
<feature type="region of interest" description="Disordered" evidence="6">
    <location>
        <begin position="65"/>
        <end position="107"/>
    </location>
</feature>
<keyword evidence="5" id="KW-0464">Manganese</keyword>
<comment type="catalytic activity">
    <reaction evidence="5">
        <text>Hydrolytically removes 5'-nucleotides successively from the 3'-hydroxy termini of 3'-hydroxy-terminated oligonucleotides.</text>
        <dbReference type="EC" id="3.1.4.1"/>
    </reaction>
</comment>
<dbReference type="AlphaFoldDB" id="A0A1D9Q2D0"/>
<accession>A0A1D9Q2D0</accession>
<dbReference type="InterPro" id="IPR049125">
    <property type="entry name" value="FAN1-like_WH"/>
</dbReference>
<dbReference type="CDD" id="cd22326">
    <property type="entry name" value="FAN1-like"/>
    <property type="match status" value="1"/>
</dbReference>
<dbReference type="PANTHER" id="PTHR15749">
    <property type="entry name" value="FANCONI-ASSOCIATED NUCLEASE 1"/>
    <property type="match status" value="1"/>
</dbReference>
<dbReference type="EC" id="3.1.4.1" evidence="5"/>
<evidence type="ECO:0000256" key="3">
    <source>
        <dbReference type="ARBA" id="ARBA00022801"/>
    </source>
</evidence>
<dbReference type="Proteomes" id="UP000177798">
    <property type="component" value="Chromosome 4"/>
</dbReference>
<evidence type="ECO:0000313" key="9">
    <source>
        <dbReference type="Proteomes" id="UP000177798"/>
    </source>
</evidence>
<dbReference type="OrthoDB" id="76364at2759"/>
<comment type="cofactor">
    <cofactor evidence="5">
        <name>Mg(2+)</name>
        <dbReference type="ChEBI" id="CHEBI:18420"/>
    </cofactor>
    <cofactor evidence="5">
        <name>Mn(2+)</name>
        <dbReference type="ChEBI" id="CHEBI:29035"/>
    </cofactor>
</comment>
<evidence type="ECO:0000256" key="1">
    <source>
        <dbReference type="ARBA" id="ARBA00022722"/>
    </source>
</evidence>
<feature type="domain" description="VRR-NUC" evidence="7">
    <location>
        <begin position="790"/>
        <end position="935"/>
    </location>
</feature>
<comment type="subcellular location">
    <subcellularLocation>
        <location evidence="5">Nucleus</location>
    </subcellularLocation>
</comment>
<protein>
    <recommendedName>
        <fullName evidence="5">Fanconi-associated nuclease</fullName>
        <ecNumber evidence="5">3.1.4.1</ecNumber>
    </recommendedName>
</protein>
<feature type="compositionally biased region" description="Basic and acidic residues" evidence="6">
    <location>
        <begin position="869"/>
        <end position="879"/>
    </location>
</feature>
<proteinExistence type="inferred from homology"/>
<evidence type="ECO:0000256" key="5">
    <source>
        <dbReference type="RuleBase" id="RU365033"/>
    </source>
</evidence>